<dbReference type="OrthoDB" id="3541840at2"/>
<evidence type="ECO:0000313" key="3">
    <source>
        <dbReference type="Proteomes" id="UP000199152"/>
    </source>
</evidence>
<evidence type="ECO:0000313" key="2">
    <source>
        <dbReference type="EMBL" id="SFL31904.1"/>
    </source>
</evidence>
<name>A0A1I4GPE8_9ACTN</name>
<dbReference type="EMBL" id="FOSW01000009">
    <property type="protein sequence ID" value="SFL31904.1"/>
    <property type="molecule type" value="Genomic_DNA"/>
</dbReference>
<evidence type="ECO:0000256" key="1">
    <source>
        <dbReference type="SAM" id="Coils"/>
    </source>
</evidence>
<keyword evidence="3" id="KW-1185">Reference proteome</keyword>
<dbReference type="Proteomes" id="UP000199152">
    <property type="component" value="Unassembled WGS sequence"/>
</dbReference>
<accession>A0A1I4GPE8</accession>
<keyword evidence="1" id="KW-0175">Coiled coil</keyword>
<dbReference type="AlphaFoldDB" id="A0A1I4GPE8"/>
<reference evidence="2 3" key="1">
    <citation type="submission" date="2016-10" db="EMBL/GenBank/DDBJ databases">
        <authorList>
            <person name="de Groot N.N."/>
        </authorList>
    </citation>
    <scope>NUCLEOTIDE SEQUENCE [LARGE SCALE GENOMIC DNA]</scope>
    <source>
        <strain evidence="2 3">DSM 45317</strain>
    </source>
</reference>
<sequence>MDADSPTVALREELRVVEEELAQLREAAADLRRRIGERWHEPTDAEERASMITAAEEQEAFIAVLEQRREDLLRKLGERR</sequence>
<gene>
    <name evidence="2" type="ORF">SAMN04488085_109115</name>
</gene>
<protein>
    <submittedName>
        <fullName evidence="2">Uncharacterized protein</fullName>
    </submittedName>
</protein>
<dbReference type="InParanoid" id="A0A1I4GPE8"/>
<feature type="coiled-coil region" evidence="1">
    <location>
        <begin position="7"/>
        <end position="75"/>
    </location>
</feature>
<organism evidence="2 3">
    <name type="scientific">Geodermatophilus ruber</name>
    <dbReference type="NCBI Taxonomy" id="504800"/>
    <lineage>
        <taxon>Bacteria</taxon>
        <taxon>Bacillati</taxon>
        <taxon>Actinomycetota</taxon>
        <taxon>Actinomycetes</taxon>
        <taxon>Geodermatophilales</taxon>
        <taxon>Geodermatophilaceae</taxon>
        <taxon>Geodermatophilus</taxon>
    </lineage>
</organism>
<proteinExistence type="predicted"/>
<dbReference type="RefSeq" id="WP_091326164.1">
    <property type="nucleotide sequence ID" value="NZ_FOSW01000009.1"/>
</dbReference>